<feature type="domain" description="DUF218" evidence="2">
    <location>
        <begin position="97"/>
        <end position="235"/>
    </location>
</feature>
<dbReference type="Gene3D" id="3.40.50.620">
    <property type="entry name" value="HUPs"/>
    <property type="match status" value="1"/>
</dbReference>
<evidence type="ECO:0000259" key="2">
    <source>
        <dbReference type="Pfam" id="PF02698"/>
    </source>
</evidence>
<name>A0A644XE83_9ZZZZ</name>
<accession>A0A644XE83</accession>
<protein>
    <recommendedName>
        <fullName evidence="2">DUF218 domain-containing protein</fullName>
    </recommendedName>
</protein>
<dbReference type="PANTHER" id="PTHR30336:SF4">
    <property type="entry name" value="ENVELOPE BIOGENESIS FACTOR ELYC"/>
    <property type="match status" value="1"/>
</dbReference>
<dbReference type="InterPro" id="IPR003848">
    <property type="entry name" value="DUF218"/>
</dbReference>
<keyword evidence="1" id="KW-1133">Transmembrane helix</keyword>
<evidence type="ECO:0000256" key="1">
    <source>
        <dbReference type="SAM" id="Phobius"/>
    </source>
</evidence>
<dbReference type="InterPro" id="IPR051599">
    <property type="entry name" value="Cell_Envelope_Assoc"/>
</dbReference>
<organism evidence="3">
    <name type="scientific">bioreactor metagenome</name>
    <dbReference type="NCBI Taxonomy" id="1076179"/>
    <lineage>
        <taxon>unclassified sequences</taxon>
        <taxon>metagenomes</taxon>
        <taxon>ecological metagenomes</taxon>
    </lineage>
</organism>
<dbReference type="GO" id="GO:0005886">
    <property type="term" value="C:plasma membrane"/>
    <property type="evidence" value="ECO:0007669"/>
    <property type="project" value="TreeGrafter"/>
</dbReference>
<feature type="transmembrane region" description="Helical" evidence="1">
    <location>
        <begin position="31"/>
        <end position="52"/>
    </location>
</feature>
<keyword evidence="1" id="KW-0812">Transmembrane</keyword>
<evidence type="ECO:0000313" key="3">
    <source>
        <dbReference type="EMBL" id="MPM12503.1"/>
    </source>
</evidence>
<dbReference type="GO" id="GO:0000270">
    <property type="term" value="P:peptidoglycan metabolic process"/>
    <property type="evidence" value="ECO:0007669"/>
    <property type="project" value="TreeGrafter"/>
</dbReference>
<reference evidence="3" key="1">
    <citation type="submission" date="2019-08" db="EMBL/GenBank/DDBJ databases">
        <authorList>
            <person name="Kucharzyk K."/>
            <person name="Murdoch R.W."/>
            <person name="Higgins S."/>
            <person name="Loffler F."/>
        </authorList>
    </citation>
    <scope>NUCLEOTIDE SEQUENCE</scope>
</reference>
<comment type="caution">
    <text evidence="3">The sequence shown here is derived from an EMBL/GenBank/DDBJ whole genome shotgun (WGS) entry which is preliminary data.</text>
</comment>
<keyword evidence="1" id="KW-0472">Membrane</keyword>
<gene>
    <name evidence="3" type="ORF">SDC9_58856</name>
</gene>
<dbReference type="Pfam" id="PF02698">
    <property type="entry name" value="DUF218"/>
    <property type="match status" value="1"/>
</dbReference>
<dbReference type="InterPro" id="IPR014729">
    <property type="entry name" value="Rossmann-like_a/b/a_fold"/>
</dbReference>
<dbReference type="CDD" id="cd06259">
    <property type="entry name" value="YdcF-like"/>
    <property type="match status" value="1"/>
</dbReference>
<dbReference type="AlphaFoldDB" id="A0A644XE83"/>
<dbReference type="EMBL" id="VSSQ01001981">
    <property type="protein sequence ID" value="MPM12503.1"/>
    <property type="molecule type" value="Genomic_DNA"/>
</dbReference>
<sequence>MKKSVRTSLAAAGLALLAAMGLWFVPGVKFSACLCAGIAGGFALWAMLIRWADKSRNGRVCKGIFLAIISIGFVGFCSIETLLVSRGTADNINLKADVVIVLGAGVNGFTPSLALSTRIDAAAEYLTAHPGIPAVLSGGQGPGEDVTEARAMFTALTERGIDPNRLILEQTSTSTAENFRYSRELLEENGVDTANADVAVVTNDFHAFRAHLIAQRAGLDVFVVPAKLPWAWLSVNYYAREAFALVKTVLFD</sequence>
<proteinExistence type="predicted"/>
<dbReference type="PANTHER" id="PTHR30336">
    <property type="entry name" value="INNER MEMBRANE PROTEIN, PROBABLE PERMEASE"/>
    <property type="match status" value="1"/>
</dbReference>
<dbReference type="GO" id="GO:0043164">
    <property type="term" value="P:Gram-negative-bacterium-type cell wall biogenesis"/>
    <property type="evidence" value="ECO:0007669"/>
    <property type="project" value="TreeGrafter"/>
</dbReference>
<feature type="transmembrane region" description="Helical" evidence="1">
    <location>
        <begin position="64"/>
        <end position="84"/>
    </location>
</feature>